<protein>
    <submittedName>
        <fullName evidence="1">Uncharacterized protein</fullName>
    </submittedName>
</protein>
<dbReference type="RefSeq" id="WP_282716582.1">
    <property type="nucleotide sequence ID" value="NZ_JASCRY010000003.1"/>
</dbReference>
<gene>
    <name evidence="1" type="ORF">QLS97_10630</name>
</gene>
<comment type="caution">
    <text evidence="1">The sequence shown here is derived from an EMBL/GenBank/DDBJ whole genome shotgun (WGS) entry which is preliminary data.</text>
</comment>
<proteinExistence type="predicted"/>
<accession>A0AAW6TNR7</accession>
<dbReference type="EMBL" id="JASCRY010000003">
    <property type="protein sequence ID" value="MDI5950101.1"/>
    <property type="molecule type" value="Genomic_DNA"/>
</dbReference>
<evidence type="ECO:0000313" key="2">
    <source>
        <dbReference type="Proteomes" id="UP001228643"/>
    </source>
</evidence>
<reference evidence="1 2" key="1">
    <citation type="submission" date="2023-04" db="EMBL/GenBank/DDBJ databases">
        <title>Two novel species of Flavobacterium.</title>
        <authorList>
            <person name="Liu Q."/>
            <person name="Xin Y.-H."/>
        </authorList>
    </citation>
    <scope>NUCLEOTIDE SEQUENCE [LARGE SCALE GENOMIC DNA]</scope>
    <source>
        <strain evidence="1 2">LB2P87</strain>
    </source>
</reference>
<dbReference type="Proteomes" id="UP001228643">
    <property type="component" value="Unassembled WGS sequence"/>
</dbReference>
<dbReference type="AlphaFoldDB" id="A0AAW6TNR7"/>
<sequence>MGNSKIVLFEEDERSLNYKFEKFSDRLNSTEILSLEYDLDKFLNDYEIVGQKPEIGSVYYKHPSKPNCYVNSSLGEYFFMQEKIEVYGKIAQLLGATGFEATVVLDSQEKKIKVVNGDIQYQVVKIEGDRKEEQTKKIIQSLQLNRKITIEPHFDKNSSYNKACEFLKSNNFTSDPSLNSLLESRNPDNGSVTQEQTIKIELTSEYNELLEISAGLEVMKEVFKLNMSFSEKFESIKKVNLDMKIYFK</sequence>
<organism evidence="1 2">
    <name type="scientific">Flavobacterium yafengii</name>
    <dbReference type="NCBI Taxonomy" id="3041253"/>
    <lineage>
        <taxon>Bacteria</taxon>
        <taxon>Pseudomonadati</taxon>
        <taxon>Bacteroidota</taxon>
        <taxon>Flavobacteriia</taxon>
        <taxon>Flavobacteriales</taxon>
        <taxon>Flavobacteriaceae</taxon>
        <taxon>Flavobacterium</taxon>
    </lineage>
</organism>
<name>A0AAW6TNR7_9FLAO</name>
<keyword evidence="2" id="KW-1185">Reference proteome</keyword>
<evidence type="ECO:0000313" key="1">
    <source>
        <dbReference type="EMBL" id="MDI5950101.1"/>
    </source>
</evidence>